<evidence type="ECO:0000256" key="1">
    <source>
        <dbReference type="SAM" id="MobiDB-lite"/>
    </source>
</evidence>
<protein>
    <recommendedName>
        <fullName evidence="4">Helix-turn-helix domain-containing protein</fullName>
    </recommendedName>
</protein>
<sequence>MGDFQKVDHDLWRRCISNDQRIRQNTYAVAMAFSMFGDYTDGTDVFPSMATIAEMVGLSNATKVHPHRRKLVEHGYLADTGARSAADTVVYRLTAPADVVAAAQGGRGPRDRRKPPKAYEEAAASSTEPTPPDRGVRPSGGRSGPVNLTLDQKTWFLGKNSPEAWPWPDVPYAEAANAYRLYSGQIAA</sequence>
<organism evidence="2 3">
    <name type="scientific">Streptomyces bikiniensis</name>
    <dbReference type="NCBI Taxonomy" id="1896"/>
    <lineage>
        <taxon>Bacteria</taxon>
        <taxon>Bacillati</taxon>
        <taxon>Actinomycetota</taxon>
        <taxon>Actinomycetes</taxon>
        <taxon>Kitasatosporales</taxon>
        <taxon>Streptomycetaceae</taxon>
        <taxon>Streptomyces</taxon>
    </lineage>
</organism>
<evidence type="ECO:0000313" key="2">
    <source>
        <dbReference type="EMBL" id="MFI9120131.1"/>
    </source>
</evidence>
<keyword evidence="3" id="KW-1185">Reference proteome</keyword>
<feature type="region of interest" description="Disordered" evidence="1">
    <location>
        <begin position="102"/>
        <end position="148"/>
    </location>
</feature>
<dbReference type="RefSeq" id="WP_399613839.1">
    <property type="nucleotide sequence ID" value="NZ_JBITYT010000005.1"/>
</dbReference>
<comment type="caution">
    <text evidence="2">The sequence shown here is derived from an EMBL/GenBank/DDBJ whole genome shotgun (WGS) entry which is preliminary data.</text>
</comment>
<dbReference type="Proteomes" id="UP001614391">
    <property type="component" value="Unassembled WGS sequence"/>
</dbReference>
<gene>
    <name evidence="2" type="ORF">ACIGW0_12165</name>
</gene>
<dbReference type="EMBL" id="JBITYT010000005">
    <property type="protein sequence ID" value="MFI9120131.1"/>
    <property type="molecule type" value="Genomic_DNA"/>
</dbReference>
<proteinExistence type="predicted"/>
<evidence type="ECO:0000313" key="3">
    <source>
        <dbReference type="Proteomes" id="UP001614391"/>
    </source>
</evidence>
<reference evidence="2 3" key="1">
    <citation type="submission" date="2024-10" db="EMBL/GenBank/DDBJ databases">
        <title>The Natural Products Discovery Center: Release of the First 8490 Sequenced Strains for Exploring Actinobacteria Biosynthetic Diversity.</title>
        <authorList>
            <person name="Kalkreuter E."/>
            <person name="Kautsar S.A."/>
            <person name="Yang D."/>
            <person name="Bader C.D."/>
            <person name="Teijaro C.N."/>
            <person name="Fluegel L."/>
            <person name="Davis C.M."/>
            <person name="Simpson J.R."/>
            <person name="Lauterbach L."/>
            <person name="Steele A.D."/>
            <person name="Gui C."/>
            <person name="Meng S."/>
            <person name="Li G."/>
            <person name="Viehrig K."/>
            <person name="Ye F."/>
            <person name="Su P."/>
            <person name="Kiefer A.F."/>
            <person name="Nichols A."/>
            <person name="Cepeda A.J."/>
            <person name="Yan W."/>
            <person name="Fan B."/>
            <person name="Jiang Y."/>
            <person name="Adhikari A."/>
            <person name="Zheng C.-J."/>
            <person name="Schuster L."/>
            <person name="Cowan T.M."/>
            <person name="Smanski M.J."/>
            <person name="Chevrette M.G."/>
            <person name="De Carvalho L.P.S."/>
            <person name="Shen B."/>
        </authorList>
    </citation>
    <scope>NUCLEOTIDE SEQUENCE [LARGE SCALE GENOMIC DNA]</scope>
    <source>
        <strain evidence="2 3">NPDC053346</strain>
    </source>
</reference>
<name>A0ABW8CRD6_STRBI</name>
<feature type="compositionally biased region" description="Low complexity" evidence="1">
    <location>
        <begin position="137"/>
        <end position="146"/>
    </location>
</feature>
<evidence type="ECO:0008006" key="4">
    <source>
        <dbReference type="Google" id="ProtNLM"/>
    </source>
</evidence>
<accession>A0ABW8CRD6</accession>